<proteinExistence type="inferred from homology"/>
<evidence type="ECO:0000259" key="5">
    <source>
        <dbReference type="PROSITE" id="PS50968"/>
    </source>
</evidence>
<accession>I8TWW5</accession>
<dbReference type="AlphaFoldDB" id="I8TWW5"/>
<gene>
    <name evidence="3" type="primary">gcvH</name>
    <name evidence="6" type="ORF">JBW_03289</name>
</gene>
<feature type="modified residue" description="N6-lipoyllysine" evidence="3 4">
    <location>
        <position position="63"/>
    </location>
</feature>
<name>I8TWW5_9FIRM</name>
<dbReference type="PANTHER" id="PTHR11715">
    <property type="entry name" value="GLYCINE CLEAVAGE SYSTEM H PROTEIN"/>
    <property type="match status" value="1"/>
</dbReference>
<comment type="similarity">
    <text evidence="1 3">Belongs to the GcvH family.</text>
</comment>
<dbReference type="GO" id="GO:0005829">
    <property type="term" value="C:cytosol"/>
    <property type="evidence" value="ECO:0007669"/>
    <property type="project" value="TreeGrafter"/>
</dbReference>
<dbReference type="NCBIfam" id="TIGR00527">
    <property type="entry name" value="gcvH"/>
    <property type="match status" value="1"/>
</dbReference>
<evidence type="ECO:0000256" key="4">
    <source>
        <dbReference type="PIRSR" id="PIRSR617453-50"/>
    </source>
</evidence>
<dbReference type="RefSeq" id="WP_007958390.1">
    <property type="nucleotide sequence ID" value="NZ_CP010978.1"/>
</dbReference>
<dbReference type="GO" id="GO:0019464">
    <property type="term" value="P:glycine decarboxylation via glycine cleavage system"/>
    <property type="evidence" value="ECO:0007669"/>
    <property type="project" value="UniProtKB-UniRule"/>
</dbReference>
<feature type="domain" description="Lipoyl-binding" evidence="5">
    <location>
        <begin position="22"/>
        <end position="104"/>
    </location>
</feature>
<dbReference type="EMBL" id="CP010978">
    <property type="protein sequence ID" value="AJQ28630.1"/>
    <property type="molecule type" value="Genomic_DNA"/>
</dbReference>
<protein>
    <recommendedName>
        <fullName evidence="3">Glycine cleavage system H protein</fullName>
    </recommendedName>
</protein>
<dbReference type="CDD" id="cd06848">
    <property type="entry name" value="GCS_H"/>
    <property type="match status" value="1"/>
</dbReference>
<dbReference type="GO" id="GO:0005960">
    <property type="term" value="C:glycine cleavage complex"/>
    <property type="evidence" value="ECO:0007669"/>
    <property type="project" value="InterPro"/>
</dbReference>
<dbReference type="SUPFAM" id="SSF51230">
    <property type="entry name" value="Single hybrid motif"/>
    <property type="match status" value="1"/>
</dbReference>
<keyword evidence="2 3" id="KW-0450">Lipoyl</keyword>
<evidence type="ECO:0000256" key="1">
    <source>
        <dbReference type="ARBA" id="ARBA00009249"/>
    </source>
</evidence>
<dbReference type="InterPro" id="IPR011053">
    <property type="entry name" value="Single_hybrid_motif"/>
</dbReference>
<comment type="cofactor">
    <cofactor evidence="3">
        <name>(R)-lipoate</name>
        <dbReference type="ChEBI" id="CHEBI:83088"/>
    </cofactor>
    <text evidence="3">Binds 1 lipoyl cofactor covalently.</text>
</comment>
<comment type="subunit">
    <text evidence="3">The glycine cleavage system is composed of four proteins: P, T, L and H.</text>
</comment>
<dbReference type="PROSITE" id="PS50968">
    <property type="entry name" value="BIOTINYL_LIPOYL"/>
    <property type="match status" value="1"/>
</dbReference>
<dbReference type="HOGENOM" id="CLU_097408_2_0_9"/>
<dbReference type="OrthoDB" id="9796712at2"/>
<dbReference type="NCBIfam" id="NF002270">
    <property type="entry name" value="PRK01202.1"/>
    <property type="match status" value="1"/>
</dbReference>
<evidence type="ECO:0000313" key="7">
    <source>
        <dbReference type="Proteomes" id="UP000005361"/>
    </source>
</evidence>
<dbReference type="GO" id="GO:0009249">
    <property type="term" value="P:protein lipoylation"/>
    <property type="evidence" value="ECO:0007669"/>
    <property type="project" value="TreeGrafter"/>
</dbReference>
<evidence type="ECO:0000313" key="6">
    <source>
        <dbReference type="EMBL" id="AJQ28630.1"/>
    </source>
</evidence>
<dbReference type="Proteomes" id="UP000005361">
    <property type="component" value="Chromosome"/>
</dbReference>
<dbReference type="InterPro" id="IPR017453">
    <property type="entry name" value="GCV_H_sub"/>
</dbReference>
<dbReference type="Gene3D" id="2.40.50.100">
    <property type="match status" value="1"/>
</dbReference>
<dbReference type="Pfam" id="PF01597">
    <property type="entry name" value="GCV_H"/>
    <property type="match status" value="1"/>
</dbReference>
<dbReference type="InterPro" id="IPR002930">
    <property type="entry name" value="GCV_H"/>
</dbReference>
<organism evidence="6 7">
    <name type="scientific">Pelosinus fermentans JBW45</name>
    <dbReference type="NCBI Taxonomy" id="1192197"/>
    <lineage>
        <taxon>Bacteria</taxon>
        <taxon>Bacillati</taxon>
        <taxon>Bacillota</taxon>
        <taxon>Negativicutes</taxon>
        <taxon>Selenomonadales</taxon>
        <taxon>Sporomusaceae</taxon>
        <taxon>Pelosinus</taxon>
    </lineage>
</organism>
<reference evidence="6 7" key="1">
    <citation type="journal article" date="2015" name="Genome Announc.">
        <title>Complete Genome Sequence of Pelosinus fermentans JBW45, a Member of a Remarkably Competitive Group of Negativicutes in the Firmicutes Phylum.</title>
        <authorList>
            <person name="De Leon K.B."/>
            <person name="Utturkar S.M."/>
            <person name="Camilleri L.B."/>
            <person name="Elias D.A."/>
            <person name="Arkin A.P."/>
            <person name="Fields M.W."/>
            <person name="Brown S.D."/>
            <person name="Wall J.D."/>
        </authorList>
    </citation>
    <scope>NUCLEOTIDE SEQUENCE [LARGE SCALE GENOMIC DNA]</scope>
    <source>
        <strain evidence="6 7">JBW45</strain>
    </source>
</reference>
<dbReference type="InterPro" id="IPR000089">
    <property type="entry name" value="Biotin_lipoyl"/>
</dbReference>
<reference evidence="7" key="2">
    <citation type="submission" date="2015-02" db="EMBL/GenBank/DDBJ databases">
        <title>Complete Genome Sequence of Pelosinus fermentans JBW45.</title>
        <authorList>
            <person name="De Leon K.B."/>
            <person name="Utturkar S.M."/>
            <person name="Camilleri L.B."/>
            <person name="Arkin A.P."/>
            <person name="Fields M.W."/>
            <person name="Brown S.D."/>
            <person name="Wall J.D."/>
        </authorList>
    </citation>
    <scope>NUCLEOTIDE SEQUENCE [LARGE SCALE GENOMIC DNA]</scope>
    <source>
        <strain evidence="7">JBW45</strain>
    </source>
</reference>
<dbReference type="STRING" id="1192197.JBW_03289"/>
<evidence type="ECO:0000256" key="3">
    <source>
        <dbReference type="HAMAP-Rule" id="MF_00272"/>
    </source>
</evidence>
<dbReference type="PANTHER" id="PTHR11715:SF3">
    <property type="entry name" value="GLYCINE CLEAVAGE SYSTEM H PROTEIN-RELATED"/>
    <property type="match status" value="1"/>
</dbReference>
<dbReference type="HAMAP" id="MF_00272">
    <property type="entry name" value="GcvH"/>
    <property type="match status" value="1"/>
</dbReference>
<sequence>MNIPKELKYSKDHEWVKVEGKVAIIGVTDFAQSQLGDVVFVELPDELSTVKVGDSFSVIESVKAVSDIYAPVSGKIVKVNQALTDSPDLINQEPYGEGWIVVIEMSDSSELDDLLDSDAYVQLAAEGGH</sequence>
<dbReference type="InterPro" id="IPR033753">
    <property type="entry name" value="GCV_H/Fam206"/>
</dbReference>
<evidence type="ECO:0000256" key="2">
    <source>
        <dbReference type="ARBA" id="ARBA00022823"/>
    </source>
</evidence>
<comment type="function">
    <text evidence="3">The glycine cleavage system catalyzes the degradation of glycine. The H protein shuttles the methylamine group of glycine from the P protein to the T protein.</text>
</comment>
<dbReference type="KEGG" id="pft:JBW_03289"/>